<dbReference type="NCBIfam" id="TIGR01557">
    <property type="entry name" value="myb_SHAQKYF"/>
    <property type="match status" value="1"/>
</dbReference>
<evidence type="ECO:0000256" key="5">
    <source>
        <dbReference type="ARBA" id="ARBA00023242"/>
    </source>
</evidence>
<dbReference type="PANTHER" id="PTHR44191">
    <property type="entry name" value="TRANSCRIPTION FACTOR KUA1"/>
    <property type="match status" value="1"/>
</dbReference>
<feature type="region of interest" description="Disordered" evidence="6">
    <location>
        <begin position="309"/>
        <end position="355"/>
    </location>
</feature>
<comment type="subcellular location">
    <subcellularLocation>
        <location evidence="1">Nucleus</location>
    </subcellularLocation>
</comment>
<dbReference type="PROSITE" id="PS50090">
    <property type="entry name" value="MYB_LIKE"/>
    <property type="match status" value="1"/>
</dbReference>
<dbReference type="OMA" id="HMETTCN"/>
<feature type="domain" description="HTH myb-type" evidence="9">
    <location>
        <begin position="108"/>
        <end position="164"/>
    </location>
</feature>
<evidence type="ECO:0000256" key="3">
    <source>
        <dbReference type="ARBA" id="ARBA00023125"/>
    </source>
</evidence>
<dbReference type="Gene3D" id="1.10.10.60">
    <property type="entry name" value="Homeodomain-like"/>
    <property type="match status" value="1"/>
</dbReference>
<dbReference type="Gramene" id="Kaladp0092s0168.2.v1.1">
    <property type="protein sequence ID" value="Kaladp0092s0168.2.v1.1"/>
    <property type="gene ID" value="Kaladp0092s0168.v1.1"/>
</dbReference>
<dbReference type="InterPro" id="IPR006447">
    <property type="entry name" value="Myb_dom_plants"/>
</dbReference>
<protein>
    <submittedName>
        <fullName evidence="10">Uncharacterized protein</fullName>
    </submittedName>
</protein>
<dbReference type="EnsemblPlants" id="Kaladp0092s0168.2.v1.1">
    <property type="protein sequence ID" value="Kaladp0092s0168.2.v1.1"/>
    <property type="gene ID" value="Kaladp0092s0168.v1.1"/>
</dbReference>
<evidence type="ECO:0000256" key="6">
    <source>
        <dbReference type="SAM" id="MobiDB-lite"/>
    </source>
</evidence>
<dbReference type="SUPFAM" id="SSF46689">
    <property type="entry name" value="Homeodomain-like"/>
    <property type="match status" value="1"/>
</dbReference>
<reference evidence="10" key="1">
    <citation type="submission" date="2021-01" db="UniProtKB">
        <authorList>
            <consortium name="EnsemblPlants"/>
        </authorList>
    </citation>
    <scope>IDENTIFICATION</scope>
</reference>
<dbReference type="Gramene" id="Kaladp0092s0168.1.v1.1">
    <property type="protein sequence ID" value="Kaladp0092s0168.1.v1.1"/>
    <property type="gene ID" value="Kaladp0092s0168.v1.1"/>
</dbReference>
<keyword evidence="3" id="KW-0238">DNA-binding</keyword>
<dbReference type="FunFam" id="1.10.10.60:FF:000009">
    <property type="entry name" value="transcription factor MYB1R1"/>
    <property type="match status" value="1"/>
</dbReference>
<feature type="domain" description="Myb-like" evidence="7">
    <location>
        <begin position="108"/>
        <end position="160"/>
    </location>
</feature>
<dbReference type="GO" id="GO:0006355">
    <property type="term" value="P:regulation of DNA-templated transcription"/>
    <property type="evidence" value="ECO:0007669"/>
    <property type="project" value="UniProtKB-ARBA"/>
</dbReference>
<dbReference type="InterPro" id="IPR017930">
    <property type="entry name" value="Myb_dom"/>
</dbReference>
<dbReference type="CDD" id="cd00167">
    <property type="entry name" value="SANT"/>
    <property type="match status" value="1"/>
</dbReference>
<dbReference type="AlphaFoldDB" id="A0A7N1A5U7"/>
<feature type="compositionally biased region" description="Low complexity" evidence="6">
    <location>
        <begin position="17"/>
        <end position="29"/>
    </location>
</feature>
<sequence length="355" mass="38594">MTRRCSHCSFDGHDSRTCPSRATSSSSPAANCSTTTGGGGGGVKLFGVRLTDGSIMKKSASMGNLSSSPSTAAASPNPSSPASDTTGNARAAPDGYLSDDPAHVNRRSDRKKGTPWTEEEHRLFLIGLHKLGKGDWRGIARNYVMTRTPTQVASHAQKYFIRQSNASRRKRRTSLFDMTPDMETDTPPAPEHFLLPPQTSETNHENSVSLTSQNLDAQPMEVTSDETVRESDDTSVQTSYILPVPVVPTFYPAYVPVPFRFWSPNLAPTEEENPETSNHQVLKPIPVIPKDPINVDELIGMSQLSIKETVNGPEDSHPLSARLLGSPSRQSAFRPRRSASVPNLTQDNADSNPVQ</sequence>
<organism evidence="10 11">
    <name type="scientific">Kalanchoe fedtschenkoi</name>
    <name type="common">Lavender scallops</name>
    <name type="synonym">South American air plant</name>
    <dbReference type="NCBI Taxonomy" id="63787"/>
    <lineage>
        <taxon>Eukaryota</taxon>
        <taxon>Viridiplantae</taxon>
        <taxon>Streptophyta</taxon>
        <taxon>Embryophyta</taxon>
        <taxon>Tracheophyta</taxon>
        <taxon>Spermatophyta</taxon>
        <taxon>Magnoliopsida</taxon>
        <taxon>eudicotyledons</taxon>
        <taxon>Gunneridae</taxon>
        <taxon>Pentapetalae</taxon>
        <taxon>Saxifragales</taxon>
        <taxon>Crassulaceae</taxon>
        <taxon>Kalanchoe</taxon>
    </lineage>
</organism>
<dbReference type="EnsemblPlants" id="Kaladp0092s0168.1.v1.1">
    <property type="protein sequence ID" value="Kaladp0092s0168.1.v1.1"/>
    <property type="gene ID" value="Kaladp0092s0168.v1.1"/>
</dbReference>
<dbReference type="Proteomes" id="UP000594263">
    <property type="component" value="Unplaced"/>
</dbReference>
<dbReference type="InterPro" id="IPR001005">
    <property type="entry name" value="SANT/Myb"/>
</dbReference>
<dbReference type="PROSITE" id="PS51293">
    <property type="entry name" value="SANT"/>
    <property type="match status" value="1"/>
</dbReference>
<dbReference type="Pfam" id="PF00249">
    <property type="entry name" value="Myb_DNA-binding"/>
    <property type="match status" value="1"/>
</dbReference>
<evidence type="ECO:0000256" key="1">
    <source>
        <dbReference type="ARBA" id="ARBA00004123"/>
    </source>
</evidence>
<dbReference type="InterPro" id="IPR017884">
    <property type="entry name" value="SANT_dom"/>
</dbReference>
<evidence type="ECO:0000259" key="8">
    <source>
        <dbReference type="PROSITE" id="PS51293"/>
    </source>
</evidence>
<dbReference type="PANTHER" id="PTHR44191:SF4">
    <property type="entry name" value="OS01G0187900 PROTEIN"/>
    <property type="match status" value="1"/>
</dbReference>
<feature type="compositionally biased region" description="Polar residues" evidence="6">
    <location>
        <begin position="197"/>
        <end position="216"/>
    </location>
</feature>
<feature type="region of interest" description="Disordered" evidence="6">
    <location>
        <begin position="59"/>
        <end position="116"/>
    </location>
</feature>
<keyword evidence="11" id="KW-1185">Reference proteome</keyword>
<dbReference type="InterPro" id="IPR009057">
    <property type="entry name" value="Homeodomain-like_sf"/>
</dbReference>
<feature type="region of interest" description="Disordered" evidence="6">
    <location>
        <begin position="11"/>
        <end position="44"/>
    </location>
</feature>
<dbReference type="GO" id="GO:0003677">
    <property type="term" value="F:DNA binding"/>
    <property type="evidence" value="ECO:0007669"/>
    <property type="project" value="UniProtKB-KW"/>
</dbReference>
<dbReference type="GO" id="GO:0005634">
    <property type="term" value="C:nucleus"/>
    <property type="evidence" value="ECO:0007669"/>
    <property type="project" value="UniProtKB-SubCell"/>
</dbReference>
<dbReference type="PROSITE" id="PS51294">
    <property type="entry name" value="HTH_MYB"/>
    <property type="match status" value="1"/>
</dbReference>
<name>A0A7N1A5U7_KALFE</name>
<feature type="compositionally biased region" description="Low complexity" evidence="6">
    <location>
        <begin position="66"/>
        <end position="83"/>
    </location>
</feature>
<keyword evidence="5" id="KW-0539">Nucleus</keyword>
<accession>A0A7N1A5U7</accession>
<dbReference type="InterPro" id="IPR052245">
    <property type="entry name" value="Plant_Stress_Dev_TF"/>
</dbReference>
<evidence type="ECO:0000256" key="2">
    <source>
        <dbReference type="ARBA" id="ARBA00023015"/>
    </source>
</evidence>
<evidence type="ECO:0000256" key="4">
    <source>
        <dbReference type="ARBA" id="ARBA00023163"/>
    </source>
</evidence>
<evidence type="ECO:0000313" key="11">
    <source>
        <dbReference type="Proteomes" id="UP000594263"/>
    </source>
</evidence>
<dbReference type="GO" id="GO:0009723">
    <property type="term" value="P:response to ethylene"/>
    <property type="evidence" value="ECO:0007669"/>
    <property type="project" value="TreeGrafter"/>
</dbReference>
<dbReference type="GO" id="GO:0009739">
    <property type="term" value="P:response to gibberellin"/>
    <property type="evidence" value="ECO:0007669"/>
    <property type="project" value="TreeGrafter"/>
</dbReference>
<keyword evidence="2" id="KW-0805">Transcription regulation</keyword>
<evidence type="ECO:0000259" key="7">
    <source>
        <dbReference type="PROSITE" id="PS50090"/>
    </source>
</evidence>
<feature type="domain" description="SANT" evidence="8">
    <location>
        <begin position="111"/>
        <end position="164"/>
    </location>
</feature>
<feature type="compositionally biased region" description="Polar residues" evidence="6">
    <location>
        <begin position="340"/>
        <end position="355"/>
    </location>
</feature>
<evidence type="ECO:0000259" key="9">
    <source>
        <dbReference type="PROSITE" id="PS51294"/>
    </source>
</evidence>
<feature type="region of interest" description="Disordered" evidence="6">
    <location>
        <begin position="193"/>
        <end position="234"/>
    </location>
</feature>
<proteinExistence type="predicted"/>
<keyword evidence="4" id="KW-0804">Transcription</keyword>
<evidence type="ECO:0000313" key="10">
    <source>
        <dbReference type="EnsemblPlants" id="Kaladp0092s0168.2.v1.1"/>
    </source>
</evidence>
<dbReference type="SMART" id="SM00717">
    <property type="entry name" value="SANT"/>
    <property type="match status" value="1"/>
</dbReference>